<feature type="region of interest" description="Disordered" evidence="8">
    <location>
        <begin position="136"/>
        <end position="162"/>
    </location>
</feature>
<evidence type="ECO:0000256" key="3">
    <source>
        <dbReference type="ARBA" id="ARBA00022722"/>
    </source>
</evidence>
<evidence type="ECO:0000256" key="7">
    <source>
        <dbReference type="SAM" id="Coils"/>
    </source>
</evidence>
<name>A0A158Q8H8_9BILA</name>
<dbReference type="InterPro" id="IPR031736">
    <property type="entry name" value="REXO1-like_dom"/>
</dbReference>
<evidence type="ECO:0000256" key="1">
    <source>
        <dbReference type="ARBA" id="ARBA00004123"/>
    </source>
</evidence>
<evidence type="ECO:0000256" key="6">
    <source>
        <dbReference type="ARBA" id="ARBA00023242"/>
    </source>
</evidence>
<evidence type="ECO:0000256" key="4">
    <source>
        <dbReference type="ARBA" id="ARBA00022801"/>
    </source>
</evidence>
<dbReference type="PANTHER" id="PTHR12801:SF115">
    <property type="entry name" value="FI18136P1-RELATED"/>
    <property type="match status" value="1"/>
</dbReference>
<dbReference type="InterPro" id="IPR034922">
    <property type="entry name" value="REX1-like_exo"/>
</dbReference>
<dbReference type="FunFam" id="3.30.420.10:FF:000031">
    <property type="entry name" value="RNA exonuclease 1"/>
    <property type="match status" value="1"/>
</dbReference>
<keyword evidence="7" id="KW-0175">Coiled coil</keyword>
<keyword evidence="3" id="KW-0540">Nuclease</keyword>
<keyword evidence="5" id="KW-0269">Exonuclease</keyword>
<dbReference type="Proteomes" id="UP000050640">
    <property type="component" value="Unplaced"/>
</dbReference>
<evidence type="ECO:0000313" key="11">
    <source>
        <dbReference type="WBParaSite" id="EEL_0000763101-mRNA-1"/>
    </source>
</evidence>
<dbReference type="WBParaSite" id="EEL_0000763101-mRNA-1">
    <property type="protein sequence ID" value="EEL_0000763101-mRNA-1"/>
    <property type="gene ID" value="EEL_0000763101"/>
</dbReference>
<dbReference type="PANTHER" id="PTHR12801">
    <property type="entry name" value="RNA EXONUCLEASE REXO1 / RECO3 FAMILY MEMBER-RELATED"/>
    <property type="match status" value="1"/>
</dbReference>
<feature type="coiled-coil region" evidence="7">
    <location>
        <begin position="168"/>
        <end position="202"/>
    </location>
</feature>
<dbReference type="InterPro" id="IPR013520">
    <property type="entry name" value="Ribonucl_H"/>
</dbReference>
<keyword evidence="6" id="KW-0539">Nucleus</keyword>
<feature type="coiled-coil region" evidence="7">
    <location>
        <begin position="412"/>
        <end position="439"/>
    </location>
</feature>
<keyword evidence="4" id="KW-0378">Hydrolase</keyword>
<protein>
    <submittedName>
        <fullName evidence="11">Exonuclease domain-containing protein</fullName>
    </submittedName>
</protein>
<dbReference type="Gene3D" id="3.30.420.10">
    <property type="entry name" value="Ribonuclease H-like superfamily/Ribonuclease H"/>
    <property type="match status" value="1"/>
</dbReference>
<dbReference type="SUPFAM" id="SSF53098">
    <property type="entry name" value="Ribonuclease H-like"/>
    <property type="match status" value="1"/>
</dbReference>
<organism evidence="10 11">
    <name type="scientific">Elaeophora elaphi</name>
    <dbReference type="NCBI Taxonomy" id="1147741"/>
    <lineage>
        <taxon>Eukaryota</taxon>
        <taxon>Metazoa</taxon>
        <taxon>Ecdysozoa</taxon>
        <taxon>Nematoda</taxon>
        <taxon>Chromadorea</taxon>
        <taxon>Rhabditida</taxon>
        <taxon>Spirurina</taxon>
        <taxon>Spiruromorpha</taxon>
        <taxon>Filarioidea</taxon>
        <taxon>Onchocercidae</taxon>
        <taxon>Elaeophora</taxon>
    </lineage>
</organism>
<dbReference type="CDD" id="cd06145">
    <property type="entry name" value="REX1_like"/>
    <property type="match status" value="1"/>
</dbReference>
<proteinExistence type="inferred from homology"/>
<accession>A0A158Q8H8</accession>
<evidence type="ECO:0000313" key="10">
    <source>
        <dbReference type="Proteomes" id="UP000050640"/>
    </source>
</evidence>
<dbReference type="SMART" id="SM00479">
    <property type="entry name" value="EXOIII"/>
    <property type="match status" value="1"/>
</dbReference>
<keyword evidence="10" id="KW-1185">Reference proteome</keyword>
<feature type="domain" description="Exonuclease" evidence="9">
    <location>
        <begin position="743"/>
        <end position="900"/>
    </location>
</feature>
<dbReference type="GO" id="GO:0003676">
    <property type="term" value="F:nucleic acid binding"/>
    <property type="evidence" value="ECO:0007669"/>
    <property type="project" value="InterPro"/>
</dbReference>
<dbReference type="GO" id="GO:0010629">
    <property type="term" value="P:negative regulation of gene expression"/>
    <property type="evidence" value="ECO:0007669"/>
    <property type="project" value="UniProtKB-ARBA"/>
</dbReference>
<sequence length="900" mass="100708">MIGRSGLFADIMCPYDEDCTRPHCHFWHSKDDISQQPQQSSISLMSTAAPEQPFVGYVGYVEDQKTTNTTTMPVCSQSIYAPLDPVVYAQRPSTSAVQQSVAYVPTKITSRPMCKRMPSPEIPKPRMPVELSVDDILDPANDKPKTSAASSTNSLSSTENTKASEMSLNDYAKSVADIDTRIEELQRKIEIERQQKEKIVHDIRALVKPPALANSDSLAARKHLGSNSRSKLTYTGGYTPTPIALLKSVEKAKNEARQKKKSRIQKNDNEKGDVMCLKNKIKGGKMKDKGKAKGAKVKKAADTDAIKSHVALKQEQSTEGKSQPVAKKKLDEQLSIEDLFETDVLPAKKLKNADSDLKSNTSCLTEDVEKQKEMEIKMEVKKRIAHSSVQSVLQPAIQMCMTATKIRTPTMAQQLMNRYQKLQKEKEALLKNMKLREEMKSKKITTTEEKYDYKSGAVAATVGKGEKRTAHTPKISKSAKINLIPLDPYSCGKVPYALRARYLNLFYIECQKFCGSASDAVAQAQQEEKTIKDRAVTKGGYTSAAVNVLRRLRDVNSPQTAALKSVSHSAILAGRHHGSITVGQRKHSAPGKQSVSESEFYGLLLSKFVLDEQKLEQNGFPLWEGPDKKRVKIKTSELESKKKLFVEESDLKRICCRCGTEFALTAKGEYVALKQCVYHWGKAFKTKTRGLWESRYNCCQSDLNVAGCCVADCHVTDTALKSVLETYRETPAPSGPEDERSRKVYAFDCEMVYTTWGTNLARISVVDVNDKLVMDVIVRPQYEVRDCNTRFSGLTLDQIEAAEFDLEQTQERFFELVNSETILIGHSLESDLKAMRLVHHRVVDTSVVFPHRLGPPYKRALKTIASEILQLIIQEDVDGHDSKEDASTCMRLMLHKVVHN</sequence>
<dbReference type="STRING" id="1147741.A0A158Q8H8"/>
<reference evidence="11" key="1">
    <citation type="submission" date="2016-04" db="UniProtKB">
        <authorList>
            <consortium name="WormBaseParasite"/>
        </authorList>
    </citation>
    <scope>IDENTIFICATION</scope>
</reference>
<comment type="similarity">
    <text evidence="2">Belongs to the REXO1/REXO3 family.</text>
</comment>
<dbReference type="InterPro" id="IPR047021">
    <property type="entry name" value="REXO1/3/4-like"/>
</dbReference>
<evidence type="ECO:0000256" key="5">
    <source>
        <dbReference type="ARBA" id="ARBA00022839"/>
    </source>
</evidence>
<dbReference type="Pfam" id="PF15870">
    <property type="entry name" value="EloA-BP1"/>
    <property type="match status" value="1"/>
</dbReference>
<dbReference type="InterPro" id="IPR012337">
    <property type="entry name" value="RNaseH-like_sf"/>
</dbReference>
<evidence type="ECO:0000256" key="8">
    <source>
        <dbReference type="SAM" id="MobiDB-lite"/>
    </source>
</evidence>
<dbReference type="AlphaFoldDB" id="A0A158Q8H8"/>
<dbReference type="GO" id="GO:0004527">
    <property type="term" value="F:exonuclease activity"/>
    <property type="evidence" value="ECO:0007669"/>
    <property type="project" value="UniProtKB-KW"/>
</dbReference>
<dbReference type="GO" id="GO:0005634">
    <property type="term" value="C:nucleus"/>
    <property type="evidence" value="ECO:0007669"/>
    <property type="project" value="UniProtKB-SubCell"/>
</dbReference>
<dbReference type="InterPro" id="IPR036397">
    <property type="entry name" value="RNaseH_sf"/>
</dbReference>
<comment type="subcellular location">
    <subcellularLocation>
        <location evidence="1">Nucleus</location>
    </subcellularLocation>
</comment>
<feature type="compositionally biased region" description="Low complexity" evidence="8">
    <location>
        <begin position="146"/>
        <end position="161"/>
    </location>
</feature>
<evidence type="ECO:0000256" key="2">
    <source>
        <dbReference type="ARBA" id="ARBA00006357"/>
    </source>
</evidence>
<evidence type="ECO:0000259" key="9">
    <source>
        <dbReference type="SMART" id="SM00479"/>
    </source>
</evidence>